<dbReference type="KEGG" id="gsl:Gasu_51730"/>
<protein>
    <submittedName>
        <fullName evidence="1">Uncharacterized protein</fullName>
    </submittedName>
</protein>
<dbReference type="GeneID" id="17086165"/>
<accession>M2VVE2</accession>
<keyword evidence="2" id="KW-1185">Reference proteome</keyword>
<dbReference type="EMBL" id="KB454535">
    <property type="protein sequence ID" value="EME27191.1"/>
    <property type="molecule type" value="Genomic_DNA"/>
</dbReference>
<reference evidence="2" key="1">
    <citation type="journal article" date="2013" name="Science">
        <title>Gene transfer from bacteria and archaea facilitated evolution of an extremophilic eukaryote.</title>
        <authorList>
            <person name="Schonknecht G."/>
            <person name="Chen W.H."/>
            <person name="Ternes C.M."/>
            <person name="Barbier G.G."/>
            <person name="Shrestha R.P."/>
            <person name="Stanke M."/>
            <person name="Brautigam A."/>
            <person name="Baker B.J."/>
            <person name="Banfield J.F."/>
            <person name="Garavito R.M."/>
            <person name="Carr K."/>
            <person name="Wilkerson C."/>
            <person name="Rensing S.A."/>
            <person name="Gagneul D."/>
            <person name="Dickenson N.E."/>
            <person name="Oesterhelt C."/>
            <person name="Lercher M.J."/>
            <person name="Weber A.P."/>
        </authorList>
    </citation>
    <scope>NUCLEOTIDE SEQUENCE [LARGE SCALE GENOMIC DNA]</scope>
    <source>
        <strain evidence="2">074W</strain>
    </source>
</reference>
<proteinExistence type="predicted"/>
<gene>
    <name evidence="1" type="ORF">Gasu_51730</name>
</gene>
<evidence type="ECO:0000313" key="1">
    <source>
        <dbReference type="EMBL" id="EME27191.1"/>
    </source>
</evidence>
<name>M2VVE2_GALSU</name>
<sequence length="80" mass="9653">MRAIVYIKASRKREYRAFVKELPTFKITDKMYPATCFKQFSENLHYGCNKNHSECLQVARRIKRTFSKKVSRKFEERSNL</sequence>
<dbReference type="Proteomes" id="UP000030680">
    <property type="component" value="Unassembled WGS sequence"/>
</dbReference>
<dbReference type="AlphaFoldDB" id="M2VVE2"/>
<dbReference type="Gramene" id="EME27191">
    <property type="protein sequence ID" value="EME27191"/>
    <property type="gene ID" value="Gasu_51730"/>
</dbReference>
<organism evidence="1 2">
    <name type="scientific">Galdieria sulphuraria</name>
    <name type="common">Red alga</name>
    <dbReference type="NCBI Taxonomy" id="130081"/>
    <lineage>
        <taxon>Eukaryota</taxon>
        <taxon>Rhodophyta</taxon>
        <taxon>Bangiophyceae</taxon>
        <taxon>Galdieriales</taxon>
        <taxon>Galdieriaceae</taxon>
        <taxon>Galdieria</taxon>
    </lineage>
</organism>
<evidence type="ECO:0000313" key="2">
    <source>
        <dbReference type="Proteomes" id="UP000030680"/>
    </source>
</evidence>
<dbReference type="RefSeq" id="XP_005703711.1">
    <property type="nucleotide sequence ID" value="XM_005703654.1"/>
</dbReference>